<name>A0A1H8Z2E5_9GAMM</name>
<protein>
    <submittedName>
        <fullName evidence="2">Uncharacterized protein</fullName>
    </submittedName>
</protein>
<reference evidence="2 3" key="1">
    <citation type="submission" date="2016-10" db="EMBL/GenBank/DDBJ databases">
        <authorList>
            <person name="de Groot N.N."/>
        </authorList>
    </citation>
    <scope>NUCLEOTIDE SEQUENCE [LARGE SCALE GENOMIC DNA]</scope>
    <source>
        <strain evidence="2 3">B7-7</strain>
    </source>
</reference>
<keyword evidence="3" id="KW-1185">Reference proteome</keyword>
<dbReference type="Proteomes" id="UP000199496">
    <property type="component" value="Unassembled WGS sequence"/>
</dbReference>
<evidence type="ECO:0000256" key="1">
    <source>
        <dbReference type="SAM" id="Phobius"/>
    </source>
</evidence>
<dbReference type="OrthoDB" id="5794896at2"/>
<proteinExistence type="predicted"/>
<dbReference type="EMBL" id="FOFO01000001">
    <property type="protein sequence ID" value="SEP58536.1"/>
    <property type="molecule type" value="Genomic_DNA"/>
</dbReference>
<feature type="transmembrane region" description="Helical" evidence="1">
    <location>
        <begin position="20"/>
        <end position="42"/>
    </location>
</feature>
<dbReference type="RefSeq" id="WP_143339631.1">
    <property type="nucleotide sequence ID" value="NZ_FOFO01000001.1"/>
</dbReference>
<feature type="transmembrane region" description="Helical" evidence="1">
    <location>
        <begin position="48"/>
        <end position="68"/>
    </location>
</feature>
<evidence type="ECO:0000313" key="2">
    <source>
        <dbReference type="EMBL" id="SEP58536.1"/>
    </source>
</evidence>
<keyword evidence="1" id="KW-0812">Transmembrane</keyword>
<dbReference type="STRING" id="867345.SAMN05421693_101148"/>
<dbReference type="AlphaFoldDB" id="A0A1H8Z2E5"/>
<sequence>MSGATLMITPEAFATHREDFAAFVATIHRFASLLFIISFIGYGAAAWIWFQGATWTALIVATLAYLFFRQFRRLSLNLARIKYTLQPRYHPMLLLVDQMLEDHKPAVVVGQLESLLKKPQHITPSDPEP</sequence>
<gene>
    <name evidence="2" type="ORF">SAMN05421693_101148</name>
</gene>
<organism evidence="2 3">
    <name type="scientific">Ectothiorhodospira magna</name>
    <dbReference type="NCBI Taxonomy" id="867345"/>
    <lineage>
        <taxon>Bacteria</taxon>
        <taxon>Pseudomonadati</taxon>
        <taxon>Pseudomonadota</taxon>
        <taxon>Gammaproteobacteria</taxon>
        <taxon>Chromatiales</taxon>
        <taxon>Ectothiorhodospiraceae</taxon>
        <taxon>Ectothiorhodospira</taxon>
    </lineage>
</organism>
<accession>A0A1H8Z2E5</accession>
<keyword evidence="1" id="KW-1133">Transmembrane helix</keyword>
<keyword evidence="1" id="KW-0472">Membrane</keyword>
<evidence type="ECO:0000313" key="3">
    <source>
        <dbReference type="Proteomes" id="UP000199496"/>
    </source>
</evidence>